<sequence>MPFSKTRMLAKSHIRILRPSHTQIYIHATEQQGQAVGQVTAGKGSTASSPSLPAVSLTVPLCPSLPTIIRMRYMYALTHTSTLHVPPLLIDSRRSATAQTGHGSKDG</sequence>
<gene>
    <name evidence="1" type="ORF">VBRA1451_LOCUS16865</name>
</gene>
<accession>A0A7S1K4Q3</accession>
<protein>
    <submittedName>
        <fullName evidence="1">Uncharacterized protein</fullName>
    </submittedName>
</protein>
<name>A0A7S1K4Q3_9ALVE</name>
<proteinExistence type="predicted"/>
<evidence type="ECO:0000313" key="1">
    <source>
        <dbReference type="EMBL" id="CAD9061795.1"/>
    </source>
</evidence>
<organism evidence="1">
    <name type="scientific">Vitrella brassicaformis</name>
    <dbReference type="NCBI Taxonomy" id="1169539"/>
    <lineage>
        <taxon>Eukaryota</taxon>
        <taxon>Sar</taxon>
        <taxon>Alveolata</taxon>
        <taxon>Colpodellida</taxon>
        <taxon>Vitrellaceae</taxon>
        <taxon>Vitrella</taxon>
    </lineage>
</organism>
<dbReference type="EMBL" id="HBGB01028852">
    <property type="protein sequence ID" value="CAD9061795.1"/>
    <property type="molecule type" value="Transcribed_RNA"/>
</dbReference>
<dbReference type="AlphaFoldDB" id="A0A7S1K4Q3"/>
<reference evidence="1" key="1">
    <citation type="submission" date="2021-01" db="EMBL/GenBank/DDBJ databases">
        <authorList>
            <person name="Corre E."/>
            <person name="Pelletier E."/>
            <person name="Niang G."/>
            <person name="Scheremetjew M."/>
            <person name="Finn R."/>
            <person name="Kale V."/>
            <person name="Holt S."/>
            <person name="Cochrane G."/>
            <person name="Meng A."/>
            <person name="Brown T."/>
            <person name="Cohen L."/>
        </authorList>
    </citation>
    <scope>NUCLEOTIDE SEQUENCE</scope>
    <source>
        <strain evidence="1">CCMP3346</strain>
    </source>
</reference>